<dbReference type="EMBL" id="JAZHXI010000001">
    <property type="protein sequence ID" value="KAL2075356.1"/>
    <property type="molecule type" value="Genomic_DNA"/>
</dbReference>
<dbReference type="Proteomes" id="UP001595075">
    <property type="component" value="Unassembled WGS sequence"/>
</dbReference>
<protein>
    <submittedName>
        <fullName evidence="1">Uncharacterized protein</fullName>
    </submittedName>
</protein>
<gene>
    <name evidence="1" type="ORF">VTL71DRAFT_299</name>
</gene>
<evidence type="ECO:0000313" key="2">
    <source>
        <dbReference type="Proteomes" id="UP001595075"/>
    </source>
</evidence>
<name>A0ABR4CZR7_9HELO</name>
<accession>A0ABR4CZR7</accession>
<evidence type="ECO:0000313" key="1">
    <source>
        <dbReference type="EMBL" id="KAL2075356.1"/>
    </source>
</evidence>
<comment type="caution">
    <text evidence="1">The sequence shown here is derived from an EMBL/GenBank/DDBJ whole genome shotgun (WGS) entry which is preliminary data.</text>
</comment>
<keyword evidence="2" id="KW-1185">Reference proteome</keyword>
<reference evidence="1 2" key="1">
    <citation type="journal article" date="2024" name="Commun. Biol.">
        <title>Comparative genomic analysis of thermophilic fungi reveals convergent evolutionary adaptations and gene losses.</title>
        <authorList>
            <person name="Steindorff A.S."/>
            <person name="Aguilar-Pontes M.V."/>
            <person name="Robinson A.J."/>
            <person name="Andreopoulos B."/>
            <person name="LaButti K."/>
            <person name="Kuo A."/>
            <person name="Mondo S."/>
            <person name="Riley R."/>
            <person name="Otillar R."/>
            <person name="Haridas S."/>
            <person name="Lipzen A."/>
            <person name="Grimwood J."/>
            <person name="Schmutz J."/>
            <person name="Clum A."/>
            <person name="Reid I.D."/>
            <person name="Moisan M.C."/>
            <person name="Butler G."/>
            <person name="Nguyen T.T.M."/>
            <person name="Dewar K."/>
            <person name="Conant G."/>
            <person name="Drula E."/>
            <person name="Henrissat B."/>
            <person name="Hansel C."/>
            <person name="Singer S."/>
            <person name="Hutchinson M.I."/>
            <person name="de Vries R.P."/>
            <person name="Natvig D.O."/>
            <person name="Powell A.J."/>
            <person name="Tsang A."/>
            <person name="Grigoriev I.V."/>
        </authorList>
    </citation>
    <scope>NUCLEOTIDE SEQUENCE [LARGE SCALE GENOMIC DNA]</scope>
    <source>
        <strain evidence="1 2">CBS 494.80</strain>
    </source>
</reference>
<sequence length="118" mass="12838">MSLLAAVTWRSDGLAANALASMNTGSMPLSHQIFSTPLDWLKYSVESGLLCPALQRCRSAWHARDDGRVGRRMTGVGLDTKPVNHSVHKEWLDLLSDLTVLYSLAGGGRARQASQTDD</sequence>
<proteinExistence type="predicted"/>
<organism evidence="1 2">
    <name type="scientific">Oculimacula yallundae</name>
    <dbReference type="NCBI Taxonomy" id="86028"/>
    <lineage>
        <taxon>Eukaryota</taxon>
        <taxon>Fungi</taxon>
        <taxon>Dikarya</taxon>
        <taxon>Ascomycota</taxon>
        <taxon>Pezizomycotina</taxon>
        <taxon>Leotiomycetes</taxon>
        <taxon>Helotiales</taxon>
        <taxon>Ploettnerulaceae</taxon>
        <taxon>Oculimacula</taxon>
    </lineage>
</organism>